<evidence type="ECO:0000256" key="1">
    <source>
        <dbReference type="SAM" id="Phobius"/>
    </source>
</evidence>
<organism evidence="2">
    <name type="scientific">Anguilla anguilla</name>
    <name type="common">European freshwater eel</name>
    <name type="synonym">Muraena anguilla</name>
    <dbReference type="NCBI Taxonomy" id="7936"/>
    <lineage>
        <taxon>Eukaryota</taxon>
        <taxon>Metazoa</taxon>
        <taxon>Chordata</taxon>
        <taxon>Craniata</taxon>
        <taxon>Vertebrata</taxon>
        <taxon>Euteleostomi</taxon>
        <taxon>Actinopterygii</taxon>
        <taxon>Neopterygii</taxon>
        <taxon>Teleostei</taxon>
        <taxon>Anguilliformes</taxon>
        <taxon>Anguillidae</taxon>
        <taxon>Anguilla</taxon>
    </lineage>
</organism>
<reference evidence="2" key="1">
    <citation type="submission" date="2014-11" db="EMBL/GenBank/DDBJ databases">
        <authorList>
            <person name="Amaro Gonzalez C."/>
        </authorList>
    </citation>
    <scope>NUCLEOTIDE SEQUENCE</scope>
</reference>
<keyword evidence="1" id="KW-0472">Membrane</keyword>
<sequence length="58" mass="6866">MQKNPKLFHFFFFIFLFSLFPSIFTYGLTKTIVPQPRHNHFSAQEVQHSYPTNKCSGL</sequence>
<proteinExistence type="predicted"/>
<dbReference type="EMBL" id="GBXM01078709">
    <property type="protein sequence ID" value="JAH29868.1"/>
    <property type="molecule type" value="Transcribed_RNA"/>
</dbReference>
<evidence type="ECO:0000313" key="2">
    <source>
        <dbReference type="EMBL" id="JAH29868.1"/>
    </source>
</evidence>
<keyword evidence="1" id="KW-1133">Transmembrane helix</keyword>
<keyword evidence="1" id="KW-0812">Transmembrane</keyword>
<feature type="transmembrane region" description="Helical" evidence="1">
    <location>
        <begin position="7"/>
        <end position="28"/>
    </location>
</feature>
<reference evidence="2" key="2">
    <citation type="journal article" date="2015" name="Fish Shellfish Immunol.">
        <title>Early steps in the European eel (Anguilla anguilla)-Vibrio vulnificus interaction in the gills: Role of the RtxA13 toxin.</title>
        <authorList>
            <person name="Callol A."/>
            <person name="Pajuelo D."/>
            <person name="Ebbesson L."/>
            <person name="Teles M."/>
            <person name="MacKenzie S."/>
            <person name="Amaro C."/>
        </authorList>
    </citation>
    <scope>NUCLEOTIDE SEQUENCE</scope>
</reference>
<name>A0A0E9RNE4_ANGAN</name>
<protein>
    <submittedName>
        <fullName evidence="2">Uncharacterized protein</fullName>
    </submittedName>
</protein>
<accession>A0A0E9RNE4</accession>
<dbReference type="AlphaFoldDB" id="A0A0E9RNE4"/>